<feature type="transmembrane region" description="Helical" evidence="7">
    <location>
        <begin position="170"/>
        <end position="188"/>
    </location>
</feature>
<keyword evidence="6 7" id="KW-0472">Membrane</keyword>
<keyword evidence="4 7" id="KW-0812">Transmembrane</keyword>
<feature type="transmembrane region" description="Helical" evidence="7">
    <location>
        <begin position="384"/>
        <end position="402"/>
    </location>
</feature>
<dbReference type="SUPFAM" id="SSF103473">
    <property type="entry name" value="MFS general substrate transporter"/>
    <property type="match status" value="1"/>
</dbReference>
<reference evidence="9" key="2">
    <citation type="submission" date="2009-08" db="EMBL/GenBank/DDBJ databases">
        <authorList>
            <person name="Shrivastava S."/>
            <person name="Brinkac L.M."/>
            <person name="Dodson R.J."/>
            <person name="Harkins D.M."/>
            <person name="Durkin A.S."/>
            <person name="Sutton G."/>
        </authorList>
    </citation>
    <scope>NUCLEOTIDE SEQUENCE</scope>
    <source>
        <strain evidence="9">Eklund 17B</strain>
    </source>
</reference>
<feature type="transmembrane region" description="Helical" evidence="7">
    <location>
        <begin position="316"/>
        <end position="343"/>
    </location>
</feature>
<organism evidence="9">
    <name type="scientific">Clostridium botulinum (strain Eklund 17B / Type B)</name>
    <dbReference type="NCBI Taxonomy" id="935198"/>
    <lineage>
        <taxon>Bacteria</taxon>
        <taxon>Bacillati</taxon>
        <taxon>Bacillota</taxon>
        <taxon>Clostridia</taxon>
        <taxon>Eubacteriales</taxon>
        <taxon>Clostridiaceae</taxon>
        <taxon>Clostridium</taxon>
    </lineage>
</organism>
<dbReference type="GO" id="GO:0022857">
    <property type="term" value="F:transmembrane transporter activity"/>
    <property type="evidence" value="ECO:0007669"/>
    <property type="project" value="InterPro"/>
</dbReference>
<feature type="transmembrane region" description="Helical" evidence="7">
    <location>
        <begin position="227"/>
        <end position="253"/>
    </location>
</feature>
<keyword evidence="2" id="KW-0813">Transport</keyword>
<reference evidence="9" key="1">
    <citation type="submission" date="2009-06" db="EMBL/GenBank/DDBJ databases">
        <authorList>
            <consortium name="US DOE Joint Genome Institute (JGI-PGF)"/>
            <person name="Lucas S."/>
            <person name="Copeland A."/>
            <person name="Lapidus A."/>
            <person name="Glavina del Rio T."/>
            <person name="Dalin E."/>
            <person name="Tice H."/>
            <person name="Bruce D."/>
            <person name="Goodwin L."/>
            <person name="Pitluck S."/>
            <person name="Kyrpides N."/>
            <person name="Mavromatis K."/>
            <person name="Ivanova N."/>
            <person name="Saunders E."/>
            <person name="Brettin T."/>
            <person name="Detter J.C."/>
            <person name="Han C."/>
            <person name="Larimer F."/>
            <person name="Land M."/>
            <person name="Hauser L."/>
            <person name="Markowitz V."/>
            <person name="Cheng J.-F."/>
            <person name="Hugenholtz P."/>
            <person name="Woyke T."/>
            <person name="Wu D."/>
            <person name="Gronow S."/>
            <person name="Klenk H.-P."/>
            <person name="Eisen J.A."/>
        </authorList>
    </citation>
    <scope>NUCLEOTIDE SEQUENCE</scope>
    <source>
        <strain evidence="9">Eklund 17B</strain>
    </source>
</reference>
<evidence type="ECO:0000256" key="7">
    <source>
        <dbReference type="SAM" id="Phobius"/>
    </source>
</evidence>
<dbReference type="PANTHER" id="PTHR43266">
    <property type="entry name" value="MACROLIDE-EFFLUX PROTEIN"/>
    <property type="match status" value="1"/>
</dbReference>
<dbReference type="KEGG" id="cbk:CLL_A2692"/>
<evidence type="ECO:0000256" key="1">
    <source>
        <dbReference type="ARBA" id="ARBA00004651"/>
    </source>
</evidence>
<name>B2TNS3_CLOBB</name>
<feature type="transmembrane region" description="Helical" evidence="7">
    <location>
        <begin position="45"/>
        <end position="69"/>
    </location>
</feature>
<dbReference type="InterPro" id="IPR011701">
    <property type="entry name" value="MFS"/>
</dbReference>
<evidence type="ECO:0000259" key="8">
    <source>
        <dbReference type="PROSITE" id="PS50850"/>
    </source>
</evidence>
<evidence type="ECO:0000256" key="3">
    <source>
        <dbReference type="ARBA" id="ARBA00022475"/>
    </source>
</evidence>
<accession>B2TNS3</accession>
<gene>
    <name evidence="9" type="ordered locus">CLL_A2692</name>
</gene>
<dbReference type="PANTHER" id="PTHR43266:SF9">
    <property type="entry name" value="PERMEASE, MAJOR FACILITATOR SUPERFAMILY-RELATED"/>
    <property type="match status" value="1"/>
</dbReference>
<feature type="transmembrane region" description="Helical" evidence="7">
    <location>
        <begin position="76"/>
        <end position="95"/>
    </location>
</feature>
<evidence type="ECO:0000256" key="2">
    <source>
        <dbReference type="ARBA" id="ARBA00022448"/>
    </source>
</evidence>
<dbReference type="Gene3D" id="1.20.1250.20">
    <property type="entry name" value="MFS general substrate transporter like domains"/>
    <property type="match status" value="1"/>
</dbReference>
<protein>
    <submittedName>
        <fullName evidence="9">Macrolide-efflux protein</fullName>
    </submittedName>
</protein>
<dbReference type="AlphaFoldDB" id="B2TNS3"/>
<dbReference type="InterPro" id="IPR036259">
    <property type="entry name" value="MFS_trans_sf"/>
</dbReference>
<dbReference type="Pfam" id="PF07690">
    <property type="entry name" value="MFS_1"/>
    <property type="match status" value="1"/>
</dbReference>
<proteinExistence type="predicted"/>
<feature type="transmembrane region" description="Helical" evidence="7">
    <location>
        <begin position="259"/>
        <end position="282"/>
    </location>
</feature>
<feature type="transmembrane region" description="Helical" evidence="7">
    <location>
        <begin position="141"/>
        <end position="164"/>
    </location>
</feature>
<dbReference type="EMBL" id="CP001056">
    <property type="protein sequence ID" value="ACD21863.1"/>
    <property type="molecule type" value="Genomic_DNA"/>
</dbReference>
<dbReference type="GO" id="GO:0005886">
    <property type="term" value="C:plasma membrane"/>
    <property type="evidence" value="ECO:0007669"/>
    <property type="project" value="UniProtKB-SubCell"/>
</dbReference>
<dbReference type="CDD" id="cd06173">
    <property type="entry name" value="MFS_MefA_like"/>
    <property type="match status" value="1"/>
</dbReference>
<feature type="transmembrane region" description="Helical" evidence="7">
    <location>
        <begin position="355"/>
        <end position="378"/>
    </location>
</feature>
<keyword evidence="3" id="KW-1003">Cell membrane</keyword>
<evidence type="ECO:0000313" key="9">
    <source>
        <dbReference type="EMBL" id="ACD21863.1"/>
    </source>
</evidence>
<feature type="domain" description="Major facilitator superfamily (MFS) profile" evidence="8">
    <location>
        <begin position="11"/>
        <end position="409"/>
    </location>
</feature>
<dbReference type="PROSITE" id="PS50850">
    <property type="entry name" value="MFS"/>
    <property type="match status" value="1"/>
</dbReference>
<accession>U4P7T1</accession>
<feature type="transmembrane region" description="Helical" evidence="7">
    <location>
        <begin position="12"/>
        <end position="33"/>
    </location>
</feature>
<dbReference type="HOGENOM" id="CLU_034180_16_3_9"/>
<sequence>MENKIKLLNKNFILMVIGQIISLFGNAILRFALPLYLLEKTGSATVFGLVSACAFIPMILMTPFGGIIADRVNKKYVMVVLDLITALIIIAFTIFIGNTNLVFLIIITLMILYGIQGAYQPSVQASLPFLVDRQDLLKGNAIINQVNALANLIGPIIGGFLYGVYGLTPILIASIVCFILAIVMEMIMKIPYTKNETKDSIVSIVKDDIKSSINFIVKEKPVIFKTIIIISLFNLVLTSMIIIGIPVIITITLNMSSKAYGITQGSIALGGLFGGALIGVVVKKLKMSNSYLILLFDILALIPISLTLMFKVPATISYIIITVCCFFIMTVSTIFSIQMITFIQGETPGYLIGKVISICLAIGMCAQPIGQLIYGYIFEILKDNTSLIIFGAFIFGGIIVFISKKVFSKLKAFEKSEVEQFKIIVEE</sequence>
<evidence type="ECO:0000256" key="4">
    <source>
        <dbReference type="ARBA" id="ARBA00022692"/>
    </source>
</evidence>
<keyword evidence="5 7" id="KW-1133">Transmembrane helix</keyword>
<dbReference type="PATRIC" id="fig|935198.13.peg.2651"/>
<evidence type="ECO:0000256" key="5">
    <source>
        <dbReference type="ARBA" id="ARBA00022989"/>
    </source>
</evidence>
<feature type="transmembrane region" description="Helical" evidence="7">
    <location>
        <begin position="291"/>
        <end position="310"/>
    </location>
</feature>
<evidence type="ECO:0000256" key="6">
    <source>
        <dbReference type="ARBA" id="ARBA00023136"/>
    </source>
</evidence>
<comment type="subcellular location">
    <subcellularLocation>
        <location evidence="1">Cell membrane</location>
        <topology evidence="1">Multi-pass membrane protein</topology>
    </subcellularLocation>
</comment>
<dbReference type="InterPro" id="IPR020846">
    <property type="entry name" value="MFS_dom"/>
</dbReference>
<feature type="transmembrane region" description="Helical" evidence="7">
    <location>
        <begin position="101"/>
        <end position="120"/>
    </location>
</feature>